<evidence type="ECO:0000313" key="3">
    <source>
        <dbReference type="Proteomes" id="UP000324629"/>
    </source>
</evidence>
<dbReference type="EMBL" id="QNGE01002065">
    <property type="protein sequence ID" value="KAA3676286.1"/>
    <property type="molecule type" value="Genomic_DNA"/>
</dbReference>
<feature type="transmembrane region" description="Helical" evidence="1">
    <location>
        <begin position="110"/>
        <end position="131"/>
    </location>
</feature>
<name>A0A5J4NL06_9TREM</name>
<dbReference type="AlphaFoldDB" id="A0A5J4NL06"/>
<keyword evidence="1" id="KW-0812">Transmembrane</keyword>
<dbReference type="Proteomes" id="UP000324629">
    <property type="component" value="Unassembled WGS sequence"/>
</dbReference>
<sequence>NGVQRFLEGPSLQLVLNDLSDSISTTVEPAKRHLSTQLKKSPFLILLLSCGICLAFATVQLTLVGKLIQAGELSVLLSHHIIIALMLYTFSLQVLYVYLYPTHEMVFRNILLATSTVMLYLMGAFTLVMNIRELNHRDNLISDQLITEAKWIFDASQETKASRTRVLLALAVLNIFAMLMPTQNLLVLRSLFEPVESKLSYSTEADSVESSDYEDLSPPTITTTR</sequence>
<keyword evidence="1" id="KW-0472">Membrane</keyword>
<keyword evidence="1" id="KW-1133">Transmembrane helix</keyword>
<keyword evidence="3" id="KW-1185">Reference proteome</keyword>
<feature type="transmembrane region" description="Helical" evidence="1">
    <location>
        <begin position="166"/>
        <end position="192"/>
    </location>
</feature>
<accession>A0A5J4NL06</accession>
<feature type="transmembrane region" description="Helical" evidence="1">
    <location>
        <begin position="43"/>
        <end position="64"/>
    </location>
</feature>
<reference evidence="2 3" key="1">
    <citation type="journal article" date="2019" name="Gigascience">
        <title>Whole-genome sequence of the oriental lung fluke Paragonimus westermani.</title>
        <authorList>
            <person name="Oey H."/>
            <person name="Zakrzewski M."/>
            <person name="Narain K."/>
            <person name="Devi K.R."/>
            <person name="Agatsuma T."/>
            <person name="Nawaratna S."/>
            <person name="Gobert G.N."/>
            <person name="Jones M.K."/>
            <person name="Ragan M.A."/>
            <person name="McManus D.P."/>
            <person name="Krause L."/>
        </authorList>
    </citation>
    <scope>NUCLEOTIDE SEQUENCE [LARGE SCALE GENOMIC DNA]</scope>
    <source>
        <strain evidence="2 3">IND2009</strain>
    </source>
</reference>
<evidence type="ECO:0000256" key="1">
    <source>
        <dbReference type="SAM" id="Phobius"/>
    </source>
</evidence>
<gene>
    <name evidence="2" type="ORF">DEA37_0004250</name>
</gene>
<proteinExistence type="predicted"/>
<feature type="non-terminal residue" evidence="2">
    <location>
        <position position="1"/>
    </location>
</feature>
<organism evidence="2 3">
    <name type="scientific">Paragonimus westermani</name>
    <dbReference type="NCBI Taxonomy" id="34504"/>
    <lineage>
        <taxon>Eukaryota</taxon>
        <taxon>Metazoa</taxon>
        <taxon>Spiralia</taxon>
        <taxon>Lophotrochozoa</taxon>
        <taxon>Platyhelminthes</taxon>
        <taxon>Trematoda</taxon>
        <taxon>Digenea</taxon>
        <taxon>Plagiorchiida</taxon>
        <taxon>Troglotremata</taxon>
        <taxon>Troglotrematidae</taxon>
        <taxon>Paragonimus</taxon>
    </lineage>
</organism>
<comment type="caution">
    <text evidence="2">The sequence shown here is derived from an EMBL/GenBank/DDBJ whole genome shotgun (WGS) entry which is preliminary data.</text>
</comment>
<evidence type="ECO:0000313" key="2">
    <source>
        <dbReference type="EMBL" id="KAA3676286.1"/>
    </source>
</evidence>
<protein>
    <submittedName>
        <fullName evidence="2">Uncharacterized protein</fullName>
    </submittedName>
</protein>
<feature type="transmembrane region" description="Helical" evidence="1">
    <location>
        <begin position="76"/>
        <end position="98"/>
    </location>
</feature>